<gene>
    <name evidence="2" type="ORF">mMyoMyo1_011624</name>
</gene>
<name>A0A7J7XH55_MYOMY</name>
<evidence type="ECO:0000313" key="2">
    <source>
        <dbReference type="EMBL" id="KAF6349037.1"/>
    </source>
</evidence>
<keyword evidence="3" id="KW-1185">Reference proteome</keyword>
<evidence type="ECO:0000256" key="1">
    <source>
        <dbReference type="SAM" id="Phobius"/>
    </source>
</evidence>
<dbReference type="AlphaFoldDB" id="A0A7J7XH55"/>
<protein>
    <submittedName>
        <fullName evidence="2">Uncharacterized protein</fullName>
    </submittedName>
</protein>
<feature type="transmembrane region" description="Helical" evidence="1">
    <location>
        <begin position="70"/>
        <end position="90"/>
    </location>
</feature>
<keyword evidence="1" id="KW-0812">Transmembrane</keyword>
<reference evidence="2 3" key="1">
    <citation type="journal article" date="2020" name="Nature">
        <title>Six reference-quality genomes reveal evolution of bat adaptations.</title>
        <authorList>
            <person name="Jebb D."/>
            <person name="Huang Z."/>
            <person name="Pippel M."/>
            <person name="Hughes G.M."/>
            <person name="Lavrichenko K."/>
            <person name="Devanna P."/>
            <person name="Winkler S."/>
            <person name="Jermiin L.S."/>
            <person name="Skirmuntt E.C."/>
            <person name="Katzourakis A."/>
            <person name="Burkitt-Gray L."/>
            <person name="Ray D.A."/>
            <person name="Sullivan K.A.M."/>
            <person name="Roscito J.G."/>
            <person name="Kirilenko B.M."/>
            <person name="Davalos L.M."/>
            <person name="Corthals A.P."/>
            <person name="Power M.L."/>
            <person name="Jones G."/>
            <person name="Ransome R.D."/>
            <person name="Dechmann D.K.N."/>
            <person name="Locatelli A.G."/>
            <person name="Puechmaille S.J."/>
            <person name="Fedrigo O."/>
            <person name="Jarvis E.D."/>
            <person name="Hiller M."/>
            <person name="Vernes S.C."/>
            <person name="Myers E.W."/>
            <person name="Teeling E.C."/>
        </authorList>
    </citation>
    <scope>NUCLEOTIDE SEQUENCE [LARGE SCALE GENOMIC DNA]</scope>
    <source>
        <strain evidence="2">MMyoMyo1</strain>
        <tissue evidence="2">Flight muscle</tissue>
    </source>
</reference>
<organism evidence="2 3">
    <name type="scientific">Myotis myotis</name>
    <name type="common">Greater mouse-eared bat</name>
    <name type="synonym">Vespertilio myotis</name>
    <dbReference type="NCBI Taxonomy" id="51298"/>
    <lineage>
        <taxon>Eukaryota</taxon>
        <taxon>Metazoa</taxon>
        <taxon>Chordata</taxon>
        <taxon>Craniata</taxon>
        <taxon>Vertebrata</taxon>
        <taxon>Euteleostomi</taxon>
        <taxon>Mammalia</taxon>
        <taxon>Eutheria</taxon>
        <taxon>Laurasiatheria</taxon>
        <taxon>Chiroptera</taxon>
        <taxon>Yangochiroptera</taxon>
        <taxon>Vespertilionidae</taxon>
        <taxon>Myotis</taxon>
    </lineage>
</organism>
<keyword evidence="1" id="KW-0472">Membrane</keyword>
<feature type="transmembrane region" description="Helical" evidence="1">
    <location>
        <begin position="29"/>
        <end position="49"/>
    </location>
</feature>
<evidence type="ECO:0000313" key="3">
    <source>
        <dbReference type="Proteomes" id="UP000527355"/>
    </source>
</evidence>
<proteinExistence type="predicted"/>
<sequence length="155" mass="17419">MVHGGAWGILHGIAALKCRTGRGSGLSGYASISKVSLFLLSGTYIAFHYKKCFLWSRKLLKNQKSLMWKIQSYSANITCVLYFSGLYISLFLTNEIHSSPISLFSVFLSMMRQEGMWERLRFVTVQLQEREASISGSLSGHVKQSLLLTHRGHAI</sequence>
<accession>A0A7J7XH55</accession>
<keyword evidence="1" id="KW-1133">Transmembrane helix</keyword>
<comment type="caution">
    <text evidence="2">The sequence shown here is derived from an EMBL/GenBank/DDBJ whole genome shotgun (WGS) entry which is preliminary data.</text>
</comment>
<dbReference type="Proteomes" id="UP000527355">
    <property type="component" value="Unassembled WGS sequence"/>
</dbReference>
<dbReference type="EMBL" id="JABWUV010000006">
    <property type="protein sequence ID" value="KAF6349037.1"/>
    <property type="molecule type" value="Genomic_DNA"/>
</dbReference>